<protein>
    <submittedName>
        <fullName evidence="2">Uncharacterized protein</fullName>
    </submittedName>
</protein>
<proteinExistence type="predicted"/>
<evidence type="ECO:0000313" key="2">
    <source>
        <dbReference type="EMBL" id="KAK7110077.1"/>
    </source>
</evidence>
<gene>
    <name evidence="2" type="ORF">V1264_014010</name>
</gene>
<keyword evidence="3" id="KW-1185">Reference proteome</keyword>
<sequence length="84" mass="9467">MPPRRKLSDLDRGRAICNRMATRRCCCQACSGSLCHHQTKTEMPRNWKSAGATTFWSAQSHHTKRGSLHSEAGHATKNCYGKQH</sequence>
<feature type="region of interest" description="Disordered" evidence="1">
    <location>
        <begin position="58"/>
        <end position="84"/>
    </location>
</feature>
<dbReference type="EMBL" id="JBAMIC010000003">
    <property type="protein sequence ID" value="KAK7110077.1"/>
    <property type="molecule type" value="Genomic_DNA"/>
</dbReference>
<evidence type="ECO:0000313" key="3">
    <source>
        <dbReference type="Proteomes" id="UP001374579"/>
    </source>
</evidence>
<organism evidence="2 3">
    <name type="scientific">Littorina saxatilis</name>
    <dbReference type="NCBI Taxonomy" id="31220"/>
    <lineage>
        <taxon>Eukaryota</taxon>
        <taxon>Metazoa</taxon>
        <taxon>Spiralia</taxon>
        <taxon>Lophotrochozoa</taxon>
        <taxon>Mollusca</taxon>
        <taxon>Gastropoda</taxon>
        <taxon>Caenogastropoda</taxon>
        <taxon>Littorinimorpha</taxon>
        <taxon>Littorinoidea</taxon>
        <taxon>Littorinidae</taxon>
        <taxon>Littorina</taxon>
    </lineage>
</organism>
<dbReference type="AlphaFoldDB" id="A0AAN9BQW5"/>
<name>A0AAN9BQW5_9CAEN</name>
<dbReference type="Proteomes" id="UP001374579">
    <property type="component" value="Unassembled WGS sequence"/>
</dbReference>
<comment type="caution">
    <text evidence="2">The sequence shown here is derived from an EMBL/GenBank/DDBJ whole genome shotgun (WGS) entry which is preliminary data.</text>
</comment>
<reference evidence="2 3" key="1">
    <citation type="submission" date="2024-02" db="EMBL/GenBank/DDBJ databases">
        <title>Chromosome-scale genome assembly of the rough periwinkle Littorina saxatilis.</title>
        <authorList>
            <person name="De Jode A."/>
            <person name="Faria R."/>
            <person name="Formenti G."/>
            <person name="Sims Y."/>
            <person name="Smith T.P."/>
            <person name="Tracey A."/>
            <person name="Wood J.M.D."/>
            <person name="Zagrodzka Z.B."/>
            <person name="Johannesson K."/>
            <person name="Butlin R.K."/>
            <person name="Leder E.H."/>
        </authorList>
    </citation>
    <scope>NUCLEOTIDE SEQUENCE [LARGE SCALE GENOMIC DNA]</scope>
    <source>
        <strain evidence="2">Snail1</strain>
        <tissue evidence="2">Muscle</tissue>
    </source>
</reference>
<evidence type="ECO:0000256" key="1">
    <source>
        <dbReference type="SAM" id="MobiDB-lite"/>
    </source>
</evidence>
<accession>A0AAN9BQW5</accession>